<reference evidence="2" key="1">
    <citation type="submission" date="2021-02" db="EMBL/GenBank/DDBJ databases">
        <authorList>
            <person name="Nowell W R."/>
        </authorList>
    </citation>
    <scope>NUCLEOTIDE SEQUENCE</scope>
</reference>
<dbReference type="Gene3D" id="2.120.10.30">
    <property type="entry name" value="TolB, C-terminal domain"/>
    <property type="match status" value="1"/>
</dbReference>
<feature type="non-terminal residue" evidence="2">
    <location>
        <position position="1"/>
    </location>
</feature>
<name>A0A8S2EBX2_9BILA</name>
<dbReference type="CDD" id="cd05819">
    <property type="entry name" value="NHL"/>
    <property type="match status" value="1"/>
</dbReference>
<comment type="caution">
    <text evidence="2">The sequence shown here is derived from an EMBL/GenBank/DDBJ whole genome shotgun (WGS) entry which is preliminary data.</text>
</comment>
<organism evidence="2 4">
    <name type="scientific">Didymodactylos carnosus</name>
    <dbReference type="NCBI Taxonomy" id="1234261"/>
    <lineage>
        <taxon>Eukaryota</taxon>
        <taxon>Metazoa</taxon>
        <taxon>Spiralia</taxon>
        <taxon>Gnathifera</taxon>
        <taxon>Rotifera</taxon>
        <taxon>Eurotatoria</taxon>
        <taxon>Bdelloidea</taxon>
        <taxon>Philodinida</taxon>
        <taxon>Philodinidae</taxon>
        <taxon>Didymodactylos</taxon>
    </lineage>
</organism>
<sequence length="258" mass="27888">RNIITNTLNISPCATRNKNGTTIAGNPNGSEGSDLSSLKGPRGILVDLGDSNTLYVVDEGNKRILKFKQGEINGQAVAENLTRPVGVFIDNDKNLYVGHSGKVLKFRPNTSVGVIVAGGNGVGSGLHQLSIHTPGLMIDQNNNLYVSEHENHRIVKWEPSAQTGILIAGKTNSRGKNSIRLNFPQGIVVDSIHNALYVTDCVNYTAGGVCIAGRCESGGRQPHELRASFDLKFDSDRNLIVSQTNNIQKFEIIRNQCN</sequence>
<gene>
    <name evidence="2" type="ORF">OVA965_LOCUS19447</name>
    <name evidence="3" type="ORF">TMI583_LOCUS19492</name>
</gene>
<evidence type="ECO:0000313" key="2">
    <source>
        <dbReference type="EMBL" id="CAF1104286.1"/>
    </source>
</evidence>
<evidence type="ECO:0000313" key="4">
    <source>
        <dbReference type="Proteomes" id="UP000677228"/>
    </source>
</evidence>
<dbReference type="EMBL" id="CAJNOK010010022">
    <property type="protein sequence ID" value="CAF1104286.1"/>
    <property type="molecule type" value="Genomic_DNA"/>
</dbReference>
<evidence type="ECO:0000313" key="3">
    <source>
        <dbReference type="EMBL" id="CAF3866678.1"/>
    </source>
</evidence>
<proteinExistence type="predicted"/>
<feature type="region of interest" description="Disordered" evidence="1">
    <location>
        <begin position="16"/>
        <end position="36"/>
    </location>
</feature>
<accession>A0A8S2EBX2</accession>
<dbReference type="Proteomes" id="UP000682733">
    <property type="component" value="Unassembled WGS sequence"/>
</dbReference>
<dbReference type="InterPro" id="IPR011042">
    <property type="entry name" value="6-blade_b-propeller_TolB-like"/>
</dbReference>
<dbReference type="Proteomes" id="UP000677228">
    <property type="component" value="Unassembled WGS sequence"/>
</dbReference>
<dbReference type="EMBL" id="CAJOBA010010517">
    <property type="protein sequence ID" value="CAF3866678.1"/>
    <property type="molecule type" value="Genomic_DNA"/>
</dbReference>
<dbReference type="SUPFAM" id="SSF63825">
    <property type="entry name" value="YWTD domain"/>
    <property type="match status" value="1"/>
</dbReference>
<protein>
    <submittedName>
        <fullName evidence="2">Uncharacterized protein</fullName>
    </submittedName>
</protein>
<evidence type="ECO:0000256" key="1">
    <source>
        <dbReference type="SAM" id="MobiDB-lite"/>
    </source>
</evidence>
<dbReference type="AlphaFoldDB" id="A0A8S2EBX2"/>
<dbReference type="PANTHER" id="PTHR24104">
    <property type="entry name" value="E3 UBIQUITIN-PROTEIN LIGASE NHLRC1-RELATED"/>
    <property type="match status" value="1"/>
</dbReference>
<dbReference type="InterPro" id="IPR050952">
    <property type="entry name" value="TRIM-NHL_E3_ligases"/>
</dbReference>